<feature type="domain" description="FAD-binding" evidence="7">
    <location>
        <begin position="4"/>
        <end position="346"/>
    </location>
</feature>
<comment type="caution">
    <text evidence="8">The sequence shown here is derived from an EMBL/GenBank/DDBJ whole genome shotgun (WGS) entry which is preliminary data.</text>
</comment>
<keyword evidence="6" id="KW-0472">Membrane</keyword>
<evidence type="ECO:0000256" key="6">
    <source>
        <dbReference type="SAM" id="Phobius"/>
    </source>
</evidence>
<dbReference type="InterPro" id="IPR050562">
    <property type="entry name" value="FAD_mOase_fung"/>
</dbReference>
<keyword evidence="5" id="KW-0560">Oxidoreductase</keyword>
<comment type="similarity">
    <text evidence="2">Belongs to the paxM FAD-dependent monooxygenase family.</text>
</comment>
<feature type="transmembrane region" description="Helical" evidence="6">
    <location>
        <begin position="674"/>
        <end position="694"/>
    </location>
</feature>
<dbReference type="PANTHER" id="PTHR47356:SF2">
    <property type="entry name" value="FAD-BINDING DOMAIN-CONTAINING PROTEIN-RELATED"/>
    <property type="match status" value="1"/>
</dbReference>
<evidence type="ECO:0000313" key="8">
    <source>
        <dbReference type="EMBL" id="KAL1853988.1"/>
    </source>
</evidence>
<evidence type="ECO:0000256" key="5">
    <source>
        <dbReference type="ARBA" id="ARBA00023002"/>
    </source>
</evidence>
<keyword evidence="3" id="KW-0285">Flavoprotein</keyword>
<dbReference type="InterPro" id="IPR036188">
    <property type="entry name" value="FAD/NAD-bd_sf"/>
</dbReference>
<reference evidence="8 9" key="1">
    <citation type="journal article" date="2024" name="IMA Fungus">
        <title>IMA Genome - F19 : A genome assembly and annotation guide to empower mycologists, including annotated draft genome sequences of Ceratocystis pirilliformis, Diaporthe australafricana, Fusarium ophioides, Paecilomyces lecythidis, and Sporothrix stenoceras.</title>
        <authorList>
            <person name="Aylward J."/>
            <person name="Wilson A.M."/>
            <person name="Visagie C.M."/>
            <person name="Spraker J."/>
            <person name="Barnes I."/>
            <person name="Buitendag C."/>
            <person name="Ceriani C."/>
            <person name="Del Mar Angel L."/>
            <person name="du Plessis D."/>
            <person name="Fuchs T."/>
            <person name="Gasser K."/>
            <person name="Kramer D."/>
            <person name="Li W."/>
            <person name="Munsamy K."/>
            <person name="Piso A."/>
            <person name="Price J.L."/>
            <person name="Sonnekus B."/>
            <person name="Thomas C."/>
            <person name="van der Nest A."/>
            <person name="van Dijk A."/>
            <person name="van Heerden A."/>
            <person name="van Vuuren N."/>
            <person name="Yilmaz N."/>
            <person name="Duong T.A."/>
            <person name="van der Merwe N.A."/>
            <person name="Wingfield M.J."/>
            <person name="Wingfield B.D."/>
        </authorList>
    </citation>
    <scope>NUCLEOTIDE SEQUENCE [LARGE SCALE GENOMIC DNA]</scope>
    <source>
        <strain evidence="8 9">CMW 18300</strain>
    </source>
</reference>
<name>A0ABR3W6I2_9PEZI</name>
<feature type="transmembrane region" description="Helical" evidence="6">
    <location>
        <begin position="706"/>
        <end position="726"/>
    </location>
</feature>
<keyword evidence="6" id="KW-1133">Transmembrane helix</keyword>
<keyword evidence="4" id="KW-0274">FAD</keyword>
<protein>
    <recommendedName>
        <fullName evidence="7">FAD-binding domain-containing protein</fullName>
    </recommendedName>
</protein>
<organism evidence="8 9">
    <name type="scientific">Diaporthe australafricana</name>
    <dbReference type="NCBI Taxonomy" id="127596"/>
    <lineage>
        <taxon>Eukaryota</taxon>
        <taxon>Fungi</taxon>
        <taxon>Dikarya</taxon>
        <taxon>Ascomycota</taxon>
        <taxon>Pezizomycotina</taxon>
        <taxon>Sordariomycetes</taxon>
        <taxon>Sordariomycetidae</taxon>
        <taxon>Diaporthales</taxon>
        <taxon>Diaporthaceae</taxon>
        <taxon>Diaporthe</taxon>
    </lineage>
</organism>
<dbReference type="EMBL" id="JAWRVE010000143">
    <property type="protein sequence ID" value="KAL1853988.1"/>
    <property type="molecule type" value="Genomic_DNA"/>
</dbReference>
<dbReference type="Gene3D" id="3.50.50.60">
    <property type="entry name" value="FAD/NAD(P)-binding domain"/>
    <property type="match status" value="1"/>
</dbReference>
<dbReference type="Proteomes" id="UP001583177">
    <property type="component" value="Unassembled WGS sequence"/>
</dbReference>
<dbReference type="SUPFAM" id="SSF51905">
    <property type="entry name" value="FAD/NAD(P)-binding domain"/>
    <property type="match status" value="1"/>
</dbReference>
<comment type="cofactor">
    <cofactor evidence="1">
        <name>FAD</name>
        <dbReference type="ChEBI" id="CHEBI:57692"/>
    </cofactor>
</comment>
<dbReference type="InterPro" id="IPR002938">
    <property type="entry name" value="FAD-bd"/>
</dbReference>
<dbReference type="PANTHER" id="PTHR47356">
    <property type="entry name" value="FAD-DEPENDENT MONOOXYGENASE ASQG-RELATED"/>
    <property type="match status" value="1"/>
</dbReference>
<evidence type="ECO:0000256" key="2">
    <source>
        <dbReference type="ARBA" id="ARBA00007992"/>
    </source>
</evidence>
<evidence type="ECO:0000259" key="7">
    <source>
        <dbReference type="Pfam" id="PF01494"/>
    </source>
</evidence>
<evidence type="ECO:0000313" key="9">
    <source>
        <dbReference type="Proteomes" id="UP001583177"/>
    </source>
</evidence>
<keyword evidence="6" id="KW-0812">Transmembrane</keyword>
<gene>
    <name evidence="8" type="ORF">Daus18300_011577</name>
</gene>
<dbReference type="PRINTS" id="PR00420">
    <property type="entry name" value="RNGMNOXGNASE"/>
</dbReference>
<evidence type="ECO:0000256" key="4">
    <source>
        <dbReference type="ARBA" id="ARBA00022827"/>
    </source>
</evidence>
<proteinExistence type="inferred from homology"/>
<evidence type="ECO:0000256" key="1">
    <source>
        <dbReference type="ARBA" id="ARBA00001974"/>
    </source>
</evidence>
<accession>A0ABR3W6I2</accession>
<dbReference type="Pfam" id="PF01494">
    <property type="entry name" value="FAD_binding_3"/>
    <property type="match status" value="1"/>
</dbReference>
<keyword evidence="9" id="KW-1185">Reference proteome</keyword>
<evidence type="ECO:0000256" key="3">
    <source>
        <dbReference type="ARBA" id="ARBA00022630"/>
    </source>
</evidence>
<feature type="transmembrane region" description="Helical" evidence="6">
    <location>
        <begin position="747"/>
        <end position="765"/>
    </location>
</feature>
<sequence>MGFKVIIAGGSVSGLTLANALEKFNIDYILLEAYPSIAPQVGASIGMLPNGFRILDQLGCYEPVRNISNEFYLKASMNGPDGKPRSQATTASIHHMEKRTGYPSIFIDRQMLLQVLYDNLSHKDRVLTKKRVSKVDIVEGGVRVGTEDGDVFEGDIIVGADGIHSAVRDEMWRIGHQLSPGYFPPDEHSRVPVSTKCIFGISKRPKGMPDLTQHTCTHSGRSYLVIHAPGNRTYWFLFKAVEKTLRGKDIPKYSKQEMADLAQEHVDDKICENVTFGSLYSNRIMSTLVPLEEYVFEKWHYKRIVTIGDASHKIDPLSGQGGNGAIEAAALLVNALNDMLEKDSKPSEAEVESALAQVHINRHKRAVDLVAQAHQLQMIVTGRSPVSKPVTDYLMPILGPESFLKIAVPIAAASQHIKRLPVPKRSRMVPFDDELPALPIKSKAAYWAPWILTVGSLAALLHKTAQPSTRTAIVDSFTALQAFLPGPQGDLLASRQLVTSVMSAENRVETIRLGASVFATLALWLVEGNRHGNKLAVITWPSACVAAYTVFGPKALLPSLGLSTLLLGSGNIPARHVPTNIARSILPAVLVGYGIPNLVASLSIQNPLLRQSVTIACNLSPLIATCLSGFFSSAIQAAKNLINPSKPGVEIRDEDKETFQDMYKKTDVAPLKRTYAFTAGISAVVHVATALHSIAETPAPGSGSLFSGSSALLGLTSAALSTYLTYDMRYRGFLTTKQSLVAGVGNLVSNILLGPGAAMSMFFYFREHIVSNLGD</sequence>